<reference evidence="8 9" key="1">
    <citation type="submission" date="2017-06" db="EMBL/GenBank/DDBJ databases">
        <authorList>
            <person name="Kim H.J."/>
            <person name="Triplett B.A."/>
        </authorList>
    </citation>
    <scope>NUCLEOTIDE SEQUENCE [LARGE SCALE GENOMIC DNA]</scope>
    <source>
        <strain evidence="8 9">DSM 18704</strain>
    </source>
</reference>
<gene>
    <name evidence="8" type="ORF">SAMN05421770_101369</name>
</gene>
<sequence>MGSMADQMRARWLLTAALTLSSAAGFAQDAAPAQKPVPADITPDSATAAPAAPRNETPVEGFIRKDEDTIALNLPGKVLSREVKDPGPLQIRDFDFNGEPVSTSKIHLKQLAPGVYELTSVAYAVGYWRFRIADAAAYYGLGEHFDALNHAHTILRNSSQDDAGPKGTTTYKPIPFFMSTTGYGLWLDTAAEATFDLNVVSRTDILVDVAAEKLRIVLFTGPRFPEILEHFTALAGRAVLPPYWAFAPWKSRDFHQSQAEVMEDIDKMRELGLPASVILIDSPWTTSYNDYKFNPKQFDDAPAMVKHLHEQGYKMVLWHTSWINSKSDTPKETGFADKMNPAAETYAEAAENGYFVKSIDGGPYVGHWWKGEGSLIDFTNPRAKRWWQDQLRQAIAAGADGFKDDDAEGAFLGPVKFADGTDPRLMRNKYGVLYNNAVEELIQKDLKGNGVLFARSVSTGANGIGFLWGGDNEASFSPENGLPTVVTAGLGAGLSGMPLWAADLGGYLATSTTPDARLLMRWTEYATFSPLMEVMSTANISPWNFDRNAGGTAALDAYKRYSILHMSMFPYRYAAAQTAAKTGMPIMRALVLEHQNDERARVTKDEYMFGPDLLVAPVIDENTSRAVYLPAGEWVDFWTGEPVGGGKVVVAKAPLDAIPVYAKAGTILPKIPEDVMTLVPQSESGNKEIKSLDDRRVYELLGAAASTATSITDFEGRTVVRSGDTLNIAGDAAAHIILRWKFSHPHSATVNGTAVSVQTDAHGDAYIEFDHSAASAVSWQ</sequence>
<keyword evidence="9" id="KW-1185">Reference proteome</keyword>
<dbReference type="PANTHER" id="PTHR22762">
    <property type="entry name" value="ALPHA-GLUCOSIDASE"/>
    <property type="match status" value="1"/>
</dbReference>
<evidence type="ECO:0000256" key="4">
    <source>
        <dbReference type="SAM" id="SignalP"/>
    </source>
</evidence>
<dbReference type="GO" id="GO:0030246">
    <property type="term" value="F:carbohydrate binding"/>
    <property type="evidence" value="ECO:0007669"/>
    <property type="project" value="InterPro"/>
</dbReference>
<feature type="domain" description="Glycoside hydrolase family 31 TIM barrel" evidence="5">
    <location>
        <begin position="239"/>
        <end position="574"/>
    </location>
</feature>
<evidence type="ECO:0000259" key="6">
    <source>
        <dbReference type="Pfam" id="PF13802"/>
    </source>
</evidence>
<organism evidence="8 9">
    <name type="scientific">Granulicella rosea</name>
    <dbReference type="NCBI Taxonomy" id="474952"/>
    <lineage>
        <taxon>Bacteria</taxon>
        <taxon>Pseudomonadati</taxon>
        <taxon>Acidobacteriota</taxon>
        <taxon>Terriglobia</taxon>
        <taxon>Terriglobales</taxon>
        <taxon>Acidobacteriaceae</taxon>
        <taxon>Granulicella</taxon>
    </lineage>
</organism>
<evidence type="ECO:0000259" key="7">
    <source>
        <dbReference type="Pfam" id="PF21365"/>
    </source>
</evidence>
<dbReference type="PANTHER" id="PTHR22762:SF144">
    <property type="entry name" value="ALPHA-XYLOSIDASE"/>
    <property type="match status" value="1"/>
</dbReference>
<comment type="similarity">
    <text evidence="1 2">Belongs to the glycosyl hydrolase 31 family.</text>
</comment>
<evidence type="ECO:0000256" key="3">
    <source>
        <dbReference type="SAM" id="MobiDB-lite"/>
    </source>
</evidence>
<evidence type="ECO:0000256" key="1">
    <source>
        <dbReference type="ARBA" id="ARBA00007806"/>
    </source>
</evidence>
<feature type="compositionally biased region" description="Low complexity" evidence="3">
    <location>
        <begin position="34"/>
        <end position="53"/>
    </location>
</feature>
<keyword evidence="2" id="KW-0326">Glycosidase</keyword>
<accession>A0A239DC41</accession>
<dbReference type="SUPFAM" id="SSF74650">
    <property type="entry name" value="Galactose mutarotase-like"/>
    <property type="match status" value="1"/>
</dbReference>
<dbReference type="GO" id="GO:0004553">
    <property type="term" value="F:hydrolase activity, hydrolyzing O-glycosyl compounds"/>
    <property type="evidence" value="ECO:0007669"/>
    <property type="project" value="InterPro"/>
</dbReference>
<dbReference type="InterPro" id="IPR048395">
    <property type="entry name" value="Glyco_hydro_31_C"/>
</dbReference>
<evidence type="ECO:0000259" key="5">
    <source>
        <dbReference type="Pfam" id="PF01055"/>
    </source>
</evidence>
<evidence type="ECO:0000313" key="8">
    <source>
        <dbReference type="EMBL" id="SNS29263.1"/>
    </source>
</evidence>
<proteinExistence type="inferred from homology"/>
<feature type="chain" id="PRO_5012218496" evidence="4">
    <location>
        <begin position="28"/>
        <end position="780"/>
    </location>
</feature>
<dbReference type="Proteomes" id="UP000198356">
    <property type="component" value="Unassembled WGS sequence"/>
</dbReference>
<dbReference type="InterPro" id="IPR013780">
    <property type="entry name" value="Glyco_hydro_b"/>
</dbReference>
<dbReference type="Pfam" id="PF01055">
    <property type="entry name" value="Glyco_hydro_31_2nd"/>
    <property type="match status" value="1"/>
</dbReference>
<dbReference type="InterPro" id="IPR017853">
    <property type="entry name" value="GH"/>
</dbReference>
<keyword evidence="2 8" id="KW-0378">Hydrolase</keyword>
<dbReference type="CDD" id="cd14752">
    <property type="entry name" value="GH31_N"/>
    <property type="match status" value="1"/>
</dbReference>
<feature type="domain" description="Glycosyl hydrolase family 31 C-terminal" evidence="7">
    <location>
        <begin position="583"/>
        <end position="668"/>
    </location>
</feature>
<dbReference type="Gene3D" id="3.20.20.80">
    <property type="entry name" value="Glycosidases"/>
    <property type="match status" value="1"/>
</dbReference>
<protein>
    <submittedName>
        <fullName evidence="8">Alpha-D-xyloside xylohydrolase</fullName>
    </submittedName>
</protein>
<feature type="signal peptide" evidence="4">
    <location>
        <begin position="1"/>
        <end position="27"/>
    </location>
</feature>
<dbReference type="InterPro" id="IPR000322">
    <property type="entry name" value="Glyco_hydro_31_TIM"/>
</dbReference>
<dbReference type="Pfam" id="PF21365">
    <property type="entry name" value="Glyco_hydro_31_3rd"/>
    <property type="match status" value="1"/>
</dbReference>
<dbReference type="InterPro" id="IPR011013">
    <property type="entry name" value="Gal_mutarotase_sf_dom"/>
</dbReference>
<dbReference type="Gene3D" id="2.60.40.1760">
    <property type="entry name" value="glycosyl hydrolase (family 31)"/>
    <property type="match status" value="1"/>
</dbReference>
<evidence type="ECO:0000313" key="9">
    <source>
        <dbReference type="Proteomes" id="UP000198356"/>
    </source>
</evidence>
<dbReference type="AlphaFoldDB" id="A0A239DC41"/>
<feature type="domain" description="Glycoside hydrolase family 31 N-terminal" evidence="6">
    <location>
        <begin position="128"/>
        <end position="196"/>
    </location>
</feature>
<keyword evidence="4" id="KW-0732">Signal</keyword>
<dbReference type="SUPFAM" id="SSF51011">
    <property type="entry name" value="Glycosyl hydrolase domain"/>
    <property type="match status" value="1"/>
</dbReference>
<feature type="region of interest" description="Disordered" evidence="3">
    <location>
        <begin position="34"/>
        <end position="58"/>
    </location>
</feature>
<evidence type="ECO:0000256" key="2">
    <source>
        <dbReference type="RuleBase" id="RU361185"/>
    </source>
</evidence>
<dbReference type="Pfam" id="PF13802">
    <property type="entry name" value="Gal_mutarotas_2"/>
    <property type="match status" value="1"/>
</dbReference>
<dbReference type="Gene3D" id="2.60.40.1180">
    <property type="entry name" value="Golgi alpha-mannosidase II"/>
    <property type="match status" value="1"/>
</dbReference>
<name>A0A239DC41_9BACT</name>
<dbReference type="SUPFAM" id="SSF51445">
    <property type="entry name" value="(Trans)glycosidases"/>
    <property type="match status" value="1"/>
</dbReference>
<dbReference type="InterPro" id="IPR025887">
    <property type="entry name" value="Glyco_hydro_31_N_dom"/>
</dbReference>
<dbReference type="EMBL" id="FZOU01000001">
    <property type="protein sequence ID" value="SNS29263.1"/>
    <property type="molecule type" value="Genomic_DNA"/>
</dbReference>
<dbReference type="GO" id="GO:0005975">
    <property type="term" value="P:carbohydrate metabolic process"/>
    <property type="evidence" value="ECO:0007669"/>
    <property type="project" value="InterPro"/>
</dbReference>